<organism evidence="1 2">
    <name type="scientific">Caenorhabditis remanei</name>
    <name type="common">Caenorhabditis vulgaris</name>
    <dbReference type="NCBI Taxonomy" id="31234"/>
    <lineage>
        <taxon>Eukaryota</taxon>
        <taxon>Metazoa</taxon>
        <taxon>Ecdysozoa</taxon>
        <taxon>Nematoda</taxon>
        <taxon>Chromadorea</taxon>
        <taxon>Rhabditida</taxon>
        <taxon>Rhabditina</taxon>
        <taxon>Rhabditomorpha</taxon>
        <taxon>Rhabditoidea</taxon>
        <taxon>Rhabditidae</taxon>
        <taxon>Peloderinae</taxon>
        <taxon>Caenorhabditis</taxon>
    </lineage>
</organism>
<name>A0A6A5HIJ9_CAERE</name>
<gene>
    <name evidence="1" type="ORF">GCK72_007244</name>
</gene>
<dbReference type="AlphaFoldDB" id="A0A6A5HIJ9"/>
<dbReference type="EMBL" id="WUAV01000002">
    <property type="protein sequence ID" value="KAF1767285.1"/>
    <property type="molecule type" value="Genomic_DNA"/>
</dbReference>
<comment type="caution">
    <text evidence="1">The sequence shown here is derived from an EMBL/GenBank/DDBJ whole genome shotgun (WGS) entry which is preliminary data.</text>
</comment>
<evidence type="ECO:0000313" key="1">
    <source>
        <dbReference type="EMBL" id="KAF1767285.1"/>
    </source>
</evidence>
<evidence type="ECO:0000313" key="2">
    <source>
        <dbReference type="Proteomes" id="UP000483820"/>
    </source>
</evidence>
<evidence type="ECO:0008006" key="3">
    <source>
        <dbReference type="Google" id="ProtNLM"/>
    </source>
</evidence>
<accession>A0A6A5HIJ9</accession>
<dbReference type="InterPro" id="IPR021942">
    <property type="entry name" value="DUF3557"/>
</dbReference>
<protein>
    <recommendedName>
        <fullName evidence="3">DUF38 domain-containing protein</fullName>
    </recommendedName>
</protein>
<sequence length="366" mass="42630">MTALTYLSLRCVLEYLEANRRLQITARSRVLSRIDKSVPFHISLLRFTDDEVTVNDITYSFGERYLFVPETPENMRKKIKRLMDGGDILLEDDDILRRVIHITYSTGNLRFNGRDLSDGVKKGVEIRQFACHALEGRKTIKMTYLRIDNTFEKELRVPENLKLYVQKVRSYGTNMINLVNILDPQCLPLESFETSVWFPSYYRENQIVANAKTLILHGDGFASQIIDWHPTLLTVSNQHVETKDIRLRGAQIREIVQKFMNNPDFKPIGSSYSVQYLYDLSIEKLLRKTKNRFNGVFVTLKEIPKCPPTSQVVCVPLNSDKDLIMYRYAGREVNIHWIKLELIETGSCIPNVEDTSLFRIPWHYLL</sequence>
<proteinExistence type="predicted"/>
<dbReference type="PANTHER" id="PTHR31379:SF1">
    <property type="entry name" value="F-BOX C PROTEIN-RELATED"/>
    <property type="match status" value="1"/>
</dbReference>
<dbReference type="RefSeq" id="XP_053590254.1">
    <property type="nucleotide sequence ID" value="XM_053726060.1"/>
</dbReference>
<dbReference type="GeneID" id="9802723"/>
<dbReference type="PANTHER" id="PTHR31379">
    <property type="entry name" value="F-BOX C PROTEIN-RELATED-RELATED"/>
    <property type="match status" value="1"/>
</dbReference>
<dbReference type="Pfam" id="PF12078">
    <property type="entry name" value="DUF3557"/>
    <property type="match status" value="1"/>
</dbReference>
<dbReference type="KEGG" id="crq:GCK72_007244"/>
<dbReference type="Proteomes" id="UP000483820">
    <property type="component" value="Chromosome II"/>
</dbReference>
<reference evidence="1 2" key="1">
    <citation type="submission" date="2019-12" db="EMBL/GenBank/DDBJ databases">
        <title>Chromosome-level assembly of the Caenorhabditis remanei genome.</title>
        <authorList>
            <person name="Teterina A.A."/>
            <person name="Willis J.H."/>
            <person name="Phillips P.C."/>
        </authorList>
    </citation>
    <scope>NUCLEOTIDE SEQUENCE [LARGE SCALE GENOMIC DNA]</scope>
    <source>
        <strain evidence="1 2">PX506</strain>
        <tissue evidence="1">Whole organism</tissue>
    </source>
</reference>
<dbReference type="CTD" id="9802723"/>